<evidence type="ECO:0000313" key="2">
    <source>
        <dbReference type="Proteomes" id="UP001209344"/>
    </source>
</evidence>
<gene>
    <name evidence="1" type="ORF">ONT16_06935</name>
</gene>
<protein>
    <recommendedName>
        <fullName evidence="3">Glycosyltransferase</fullName>
    </recommendedName>
</protein>
<reference evidence="1" key="1">
    <citation type="submission" date="2022-11" db="EMBL/GenBank/DDBJ databases">
        <title>Genomic repertoires linked with pathogenic potency of arthritogenic Prevotella copri isolated from the gut of rheumatoid arthritis patients.</title>
        <authorList>
            <person name="Nii T."/>
            <person name="Maeda Y."/>
            <person name="Motooka D."/>
            <person name="Naito M."/>
            <person name="Matsumoto Y."/>
            <person name="Ogawa T."/>
            <person name="Oguro-Igashira E."/>
            <person name="Kishikawa T."/>
            <person name="Yamashita M."/>
            <person name="Koizumi S."/>
            <person name="Kurakawa T."/>
            <person name="Okumura R."/>
            <person name="Kayama H."/>
            <person name="Murakami M."/>
            <person name="Sakaguchi T."/>
            <person name="Das B."/>
            <person name="Nakamura S."/>
            <person name="Okada Y."/>
            <person name="Kumanogoh A."/>
            <person name="Takeda K."/>
        </authorList>
    </citation>
    <scope>NUCLEOTIDE SEQUENCE</scope>
    <source>
        <strain evidence="1">F3-75</strain>
    </source>
</reference>
<accession>A0AAP3F5S4</accession>
<proteinExistence type="predicted"/>
<comment type="caution">
    <text evidence="1">The sequence shown here is derived from an EMBL/GenBank/DDBJ whole genome shotgun (WGS) entry which is preliminary data.</text>
</comment>
<dbReference type="RefSeq" id="WP_264965871.1">
    <property type="nucleotide sequence ID" value="NZ_JAPDVK010000002.1"/>
</dbReference>
<organism evidence="1 2">
    <name type="scientific">Segatella copri</name>
    <dbReference type="NCBI Taxonomy" id="165179"/>
    <lineage>
        <taxon>Bacteria</taxon>
        <taxon>Pseudomonadati</taxon>
        <taxon>Bacteroidota</taxon>
        <taxon>Bacteroidia</taxon>
        <taxon>Bacteroidales</taxon>
        <taxon>Prevotellaceae</taxon>
        <taxon>Segatella</taxon>
    </lineage>
</organism>
<evidence type="ECO:0000313" key="1">
    <source>
        <dbReference type="EMBL" id="MCW4127990.1"/>
    </source>
</evidence>
<dbReference type="Proteomes" id="UP001209344">
    <property type="component" value="Unassembled WGS sequence"/>
</dbReference>
<evidence type="ECO:0008006" key="3">
    <source>
        <dbReference type="Google" id="ProtNLM"/>
    </source>
</evidence>
<sequence length="334" mass="39143">MRKIYTIKEDKANVQEYYVKIILSAFEKKGFESYILDSIDDAYSLSKDSIIVSISHYTTFKLALRGFKNIFYWVQGSSPDESFMRHHSYIRKIVISLIEYFALSKARYIFMVSHGMLDYYNKKYHNDYSNKTYIMPCYNSEIKRNNFGFLNKYRKNVFCYVGGLSVWQCFSETVALYKQIEEMLPDAMFKVCTGDQDKALKIIRSYDVKNYEVKYVRPEKLQSELSSCKFGFILRDISPVNYVATPTKLSNYLASGVIPIVSDSVSFFEEILKNTRYAVVLKKGENGISKILDLSEKNIDADDVYYEFEDLFKRFYCNELHITNIVNVINKLKI</sequence>
<dbReference type="Gene3D" id="3.40.50.2000">
    <property type="entry name" value="Glycogen Phosphorylase B"/>
    <property type="match status" value="1"/>
</dbReference>
<name>A0AAP3F5S4_9BACT</name>
<dbReference type="AlphaFoldDB" id="A0AAP3F5S4"/>
<dbReference type="EMBL" id="JAPDVK010000002">
    <property type="protein sequence ID" value="MCW4127990.1"/>
    <property type="molecule type" value="Genomic_DNA"/>
</dbReference>
<dbReference type="SUPFAM" id="SSF53756">
    <property type="entry name" value="UDP-Glycosyltransferase/glycogen phosphorylase"/>
    <property type="match status" value="1"/>
</dbReference>